<comment type="caution">
    <text evidence="1">The sequence shown here is derived from an EMBL/GenBank/DDBJ whole genome shotgun (WGS) entry which is preliminary data.</text>
</comment>
<reference evidence="1 2" key="1">
    <citation type="submission" date="2018-06" db="EMBL/GenBank/DDBJ databases">
        <title>Genomic Encyclopedia of Type Strains, Phase IV (KMG-IV): sequencing the most valuable type-strain genomes for metagenomic binning, comparative biology and taxonomic classification.</title>
        <authorList>
            <person name="Goeker M."/>
        </authorList>
    </citation>
    <scope>NUCLEOTIDE SEQUENCE [LARGE SCALE GENOMIC DNA]</scope>
    <source>
        <strain evidence="1 2">DSM 45479</strain>
    </source>
</reference>
<dbReference type="Gene3D" id="1.10.10.10">
    <property type="entry name" value="Winged helix-like DNA-binding domain superfamily/Winged helix DNA-binding domain"/>
    <property type="match status" value="1"/>
</dbReference>
<name>A0ABX9E9M1_9PSEU</name>
<sequence length="240" mass="25634">MDITEEHVAAAQLRMVLDEKLGRATPEWVRRIATTSPAGKAVAKTASATVPGSGDRDASAIGRYLEAITKLADTGVVPTRTNVAERVGDTVPAANTLIVQLQRDGLVVDDPAAGLQLTAVGQRARVVIPKPLPDLEITLPALTGGDELNGLVFELTNQMTTEFRSEAEGYWRMVPLGDAGLRVIDLSPSGVEVVMRVLKSWVSENPHQVVQVRRGEHDVELRAGQESDAAALAAALVRNH</sequence>
<accession>A0ABX9E9M1</accession>
<proteinExistence type="predicted"/>
<dbReference type="Proteomes" id="UP000248714">
    <property type="component" value="Unassembled WGS sequence"/>
</dbReference>
<gene>
    <name evidence="1" type="ORF">C8D87_103190</name>
</gene>
<dbReference type="RefSeq" id="WP_112227222.1">
    <property type="nucleotide sequence ID" value="NZ_QLTT01000003.1"/>
</dbReference>
<protein>
    <submittedName>
        <fullName evidence="1">Uncharacterized protein</fullName>
    </submittedName>
</protein>
<organism evidence="1 2">
    <name type="scientific">Lentzea atacamensis</name>
    <dbReference type="NCBI Taxonomy" id="531938"/>
    <lineage>
        <taxon>Bacteria</taxon>
        <taxon>Bacillati</taxon>
        <taxon>Actinomycetota</taxon>
        <taxon>Actinomycetes</taxon>
        <taxon>Pseudonocardiales</taxon>
        <taxon>Pseudonocardiaceae</taxon>
        <taxon>Lentzea</taxon>
    </lineage>
</organism>
<keyword evidence="2" id="KW-1185">Reference proteome</keyword>
<dbReference type="InterPro" id="IPR036388">
    <property type="entry name" value="WH-like_DNA-bd_sf"/>
</dbReference>
<evidence type="ECO:0000313" key="1">
    <source>
        <dbReference type="EMBL" id="RAS66851.1"/>
    </source>
</evidence>
<evidence type="ECO:0000313" key="2">
    <source>
        <dbReference type="Proteomes" id="UP000248714"/>
    </source>
</evidence>
<dbReference type="EMBL" id="QLTT01000003">
    <property type="protein sequence ID" value="RAS66851.1"/>
    <property type="molecule type" value="Genomic_DNA"/>
</dbReference>